<accession>A0ABR3FSJ1</accession>
<feature type="compositionally biased region" description="Low complexity" evidence="1">
    <location>
        <begin position="414"/>
        <end position="434"/>
    </location>
</feature>
<dbReference type="EMBL" id="JBAHYK010000119">
    <property type="protein sequence ID" value="KAL0578105.1"/>
    <property type="molecule type" value="Genomic_DNA"/>
</dbReference>
<dbReference type="Proteomes" id="UP001465976">
    <property type="component" value="Unassembled WGS sequence"/>
</dbReference>
<feature type="signal peptide" evidence="2">
    <location>
        <begin position="1"/>
        <end position="17"/>
    </location>
</feature>
<organism evidence="3 4">
    <name type="scientific">Marasmius crinis-equi</name>
    <dbReference type="NCBI Taxonomy" id="585013"/>
    <lineage>
        <taxon>Eukaryota</taxon>
        <taxon>Fungi</taxon>
        <taxon>Dikarya</taxon>
        <taxon>Basidiomycota</taxon>
        <taxon>Agaricomycotina</taxon>
        <taxon>Agaricomycetes</taxon>
        <taxon>Agaricomycetidae</taxon>
        <taxon>Agaricales</taxon>
        <taxon>Marasmiineae</taxon>
        <taxon>Marasmiaceae</taxon>
        <taxon>Marasmius</taxon>
    </lineage>
</organism>
<feature type="compositionally biased region" description="Low complexity" evidence="1">
    <location>
        <begin position="451"/>
        <end position="464"/>
    </location>
</feature>
<feature type="compositionally biased region" description="Low complexity" evidence="1">
    <location>
        <begin position="504"/>
        <end position="536"/>
    </location>
</feature>
<feature type="compositionally biased region" description="Pro residues" evidence="1">
    <location>
        <begin position="695"/>
        <end position="708"/>
    </location>
</feature>
<reference evidence="3 4" key="1">
    <citation type="submission" date="2024-02" db="EMBL/GenBank/DDBJ databases">
        <title>A draft genome for the cacao thread blight pathogen Marasmius crinis-equi.</title>
        <authorList>
            <person name="Cohen S.P."/>
            <person name="Baruah I.K."/>
            <person name="Amoako-Attah I."/>
            <person name="Bukari Y."/>
            <person name="Meinhardt L.W."/>
            <person name="Bailey B.A."/>
        </authorList>
    </citation>
    <scope>NUCLEOTIDE SEQUENCE [LARGE SCALE GENOMIC DNA]</scope>
    <source>
        <strain evidence="3 4">GH-76</strain>
    </source>
</reference>
<feature type="compositionally biased region" description="Basic and acidic residues" evidence="1">
    <location>
        <begin position="608"/>
        <end position="622"/>
    </location>
</feature>
<evidence type="ECO:0000256" key="2">
    <source>
        <dbReference type="SAM" id="SignalP"/>
    </source>
</evidence>
<keyword evidence="4" id="KW-1185">Reference proteome</keyword>
<feature type="region of interest" description="Disordered" evidence="1">
    <location>
        <begin position="408"/>
        <end position="793"/>
    </location>
</feature>
<feature type="compositionally biased region" description="Low complexity" evidence="1">
    <location>
        <begin position="481"/>
        <end position="493"/>
    </location>
</feature>
<feature type="chain" id="PRO_5045596926" evidence="2">
    <location>
        <begin position="18"/>
        <end position="978"/>
    </location>
</feature>
<feature type="compositionally biased region" description="Polar residues" evidence="1">
    <location>
        <begin position="543"/>
        <end position="561"/>
    </location>
</feature>
<feature type="compositionally biased region" description="Low complexity" evidence="1">
    <location>
        <begin position="671"/>
        <end position="682"/>
    </location>
</feature>
<evidence type="ECO:0000313" key="3">
    <source>
        <dbReference type="EMBL" id="KAL0578105.1"/>
    </source>
</evidence>
<keyword evidence="2" id="KW-0732">Signal</keyword>
<feature type="compositionally biased region" description="Low complexity" evidence="1">
    <location>
        <begin position="779"/>
        <end position="790"/>
    </location>
</feature>
<gene>
    <name evidence="3" type="primary">RBT1_2</name>
    <name evidence="3" type="ORF">V5O48_003884</name>
</gene>
<sequence length="978" mass="107292">MSPVVALLVQILLSTHMAPPPKFQAARLQFLMDNIEGYAEADANGAGGDFLSELIERFSRRFPVRLDGVEVEPSAEELQKVDDTEELEEVQAPVKTPEMSDEEYAQAKAAFEKYERERNMLAGQIRNFMNYRNRNRLAPSTKAHRIVLDKLAGIGGVGRRKTAFNLWAESEEGQKVYRLELQKRLKDDTDKKTKGSSARQDEARVQQDEKESGAHEEGKKRMAFVTLRQEVIKTEFAKLPDEEKRKWHEAVEADFKSRKDAYDASVEVAYSKDPEARQRAIEDLPTWAVPFLEGIRGITGMNVSLFAGGPVPADGGDINVMGIHCGNTSESTPKTFGVVHRENLQKFFVPIFGDFCRKTFSKEDCEAAALGPDRKGGPIFGLNTEVMLDRWGDQEVADYWKAFDKAQAEKSKSQHPSNASSSSSKTSESKAQASDSKVPSPPIPANVNALSSSSKTSESKAQASDSKVPSPPIPANVNALSSSSKTSESKVPSQHIPANVNAISSSSKTAPAKPSSAKPPAAASSSVSSAPVGKGSLRPLPTGGQSASSARYAPSTINVQKLRTKTHVAMRTGGLPPKKKPVSDVQRQEVEGKAKDAKKREMKRKVVATKEVEVRGSAHDPIELGSSPVASSSRPVKREQPEVIDLSSDDAADSSPVPSPTRKRLRRRSPSRSSSPSTAFASPHPPQRPDHVAPSSPPASSQPPPDSPTPAERAVRRMKKRAISPSSTGSAEEISEALSRNVGSSPVKSTPAKKTSKRKEVFVEISAPPPPKRARKSTGGKSSDSSPSTSVNVTDQSWVKVAGGAPEYVAKMVQQGSRVVLEKDFERWRLLGRAWMDLEVELDFKGGRLTAVDRPACVGDWIQRARPVDWEPKPAVAVDGHRRELWDWWKACQPDWRRIEGSQALVRGSGEWEDLCIAGTNGIVSIMAGITFGLRALERLPREGFRERKFWQSEYKEWMRVLEDITWAFRETKKSLKV</sequence>
<feature type="compositionally biased region" description="Basic and acidic residues" evidence="1">
    <location>
        <begin position="586"/>
        <end position="599"/>
    </location>
</feature>
<protein>
    <submittedName>
        <fullName evidence="3">SERTA domain-containing protein 3</fullName>
    </submittedName>
</protein>
<name>A0ABR3FSJ1_9AGAR</name>
<evidence type="ECO:0000313" key="4">
    <source>
        <dbReference type="Proteomes" id="UP001465976"/>
    </source>
</evidence>
<evidence type="ECO:0000256" key="1">
    <source>
        <dbReference type="SAM" id="MobiDB-lite"/>
    </source>
</evidence>
<comment type="caution">
    <text evidence="3">The sequence shown here is derived from an EMBL/GenBank/DDBJ whole genome shotgun (WGS) entry which is preliminary data.</text>
</comment>
<feature type="compositionally biased region" description="Basic residues" evidence="1">
    <location>
        <begin position="661"/>
        <end position="670"/>
    </location>
</feature>
<proteinExistence type="predicted"/>
<feature type="region of interest" description="Disordered" evidence="1">
    <location>
        <begin position="187"/>
        <end position="220"/>
    </location>
</feature>